<keyword evidence="1" id="KW-0812">Transmembrane</keyword>
<protein>
    <submittedName>
        <fullName evidence="2">Bax inhibitor-1/YccA family protein</fullName>
    </submittedName>
</protein>
<dbReference type="Proteomes" id="UP001163328">
    <property type="component" value="Chromosome"/>
</dbReference>
<dbReference type="InterPro" id="IPR010539">
    <property type="entry name" value="BaxI_1-like"/>
</dbReference>
<dbReference type="RefSeq" id="WP_264433067.1">
    <property type="nucleotide sequence ID" value="NZ_CP081495.1"/>
</dbReference>
<gene>
    <name evidence="2" type="ORF">K5I29_10230</name>
</gene>
<dbReference type="Pfam" id="PF12811">
    <property type="entry name" value="BaxI_1"/>
    <property type="match status" value="1"/>
</dbReference>
<keyword evidence="1" id="KW-1133">Transmembrane helix</keyword>
<feature type="transmembrane region" description="Helical" evidence="1">
    <location>
        <begin position="165"/>
        <end position="187"/>
    </location>
</feature>
<keyword evidence="1" id="KW-0472">Membrane</keyword>
<feature type="transmembrane region" description="Helical" evidence="1">
    <location>
        <begin position="233"/>
        <end position="251"/>
    </location>
</feature>
<evidence type="ECO:0000313" key="2">
    <source>
        <dbReference type="EMBL" id="UYW00875.1"/>
    </source>
</evidence>
<dbReference type="PIRSF" id="PIRSF009160">
    <property type="entry name" value="UCP009160"/>
    <property type="match status" value="1"/>
</dbReference>
<feature type="transmembrane region" description="Helical" evidence="1">
    <location>
        <begin position="55"/>
        <end position="73"/>
    </location>
</feature>
<dbReference type="PANTHER" id="PTHR41282">
    <property type="entry name" value="CONSERVED TRANSMEMBRANE PROTEIN-RELATED"/>
    <property type="match status" value="1"/>
</dbReference>
<sequence>MNFNSNNPFLKNDKFTKEKQGGVTDFNASQTVERYNTIDLTNGTMTIQGTINKSFILLALLLVGAFATWYLTASGYNPIVLTVGGAIVGFVLVLIAAFKPHLSGKLAPGYAIFEGLFIGGISAIFEARYPGIVIQAVGGTFVTFLVCLGLYKFRIVKVNQTFRNVVIAATLAIATYYLISFIASLVFNFQMFHHGSSLMSIGFSAFVIVIAALNLFLDFDLIEDSAAKQQPKFMEWFAAMGLLITLVWLYIEFLRLLSKINSRN</sequence>
<keyword evidence="3" id="KW-1185">Reference proteome</keyword>
<reference evidence="2" key="1">
    <citation type="submission" date="2021-08" db="EMBL/GenBank/DDBJ databases">
        <title>Flavobacterium sp. strain CC-SYL302.</title>
        <authorList>
            <person name="Lin S.-Y."/>
            <person name="Lee T.-H."/>
            <person name="Young C.-C."/>
        </authorList>
    </citation>
    <scope>NUCLEOTIDE SEQUENCE</scope>
    <source>
        <strain evidence="2">CC-SYL302</strain>
    </source>
</reference>
<organism evidence="2 3">
    <name type="scientific">Flavobacterium agricola</name>
    <dbReference type="NCBI Taxonomy" id="2870839"/>
    <lineage>
        <taxon>Bacteria</taxon>
        <taxon>Pseudomonadati</taxon>
        <taxon>Bacteroidota</taxon>
        <taxon>Flavobacteriia</taxon>
        <taxon>Flavobacteriales</taxon>
        <taxon>Flavobacteriaceae</taxon>
        <taxon>Flavobacterium</taxon>
    </lineage>
</organism>
<evidence type="ECO:0000313" key="3">
    <source>
        <dbReference type="Proteomes" id="UP001163328"/>
    </source>
</evidence>
<feature type="transmembrane region" description="Helical" evidence="1">
    <location>
        <begin position="79"/>
        <end position="98"/>
    </location>
</feature>
<proteinExistence type="predicted"/>
<dbReference type="PANTHER" id="PTHR41282:SF1">
    <property type="entry name" value="CONSERVED TRANSMEMBRANE PROTEIN-RELATED"/>
    <property type="match status" value="1"/>
</dbReference>
<name>A0ABY6LX13_9FLAO</name>
<feature type="transmembrane region" description="Helical" evidence="1">
    <location>
        <begin position="110"/>
        <end position="127"/>
    </location>
</feature>
<feature type="transmembrane region" description="Helical" evidence="1">
    <location>
        <begin position="133"/>
        <end position="153"/>
    </location>
</feature>
<evidence type="ECO:0000256" key="1">
    <source>
        <dbReference type="SAM" id="Phobius"/>
    </source>
</evidence>
<accession>A0ABY6LX13</accession>
<feature type="transmembrane region" description="Helical" evidence="1">
    <location>
        <begin position="199"/>
        <end position="221"/>
    </location>
</feature>
<dbReference type="EMBL" id="CP081495">
    <property type="protein sequence ID" value="UYW00875.1"/>
    <property type="molecule type" value="Genomic_DNA"/>
</dbReference>